<evidence type="ECO:0000256" key="3">
    <source>
        <dbReference type="ARBA" id="ARBA00022454"/>
    </source>
</evidence>
<dbReference type="AlphaFoldDB" id="A0A5B7CB14"/>
<gene>
    <name evidence="9" type="ORF">Din_047598</name>
</gene>
<dbReference type="GO" id="GO:0003690">
    <property type="term" value="F:double-stranded DNA binding"/>
    <property type="evidence" value="ECO:0007669"/>
    <property type="project" value="TreeGrafter"/>
</dbReference>
<dbReference type="PANTHER" id="PTHR11467">
    <property type="entry name" value="HISTONE H1"/>
    <property type="match status" value="1"/>
</dbReference>
<dbReference type="EMBL" id="GHES01047598">
    <property type="protein sequence ID" value="MPA78157.1"/>
    <property type="molecule type" value="Transcribed_RNA"/>
</dbReference>
<feature type="compositionally biased region" description="Basic residues" evidence="7">
    <location>
        <begin position="1"/>
        <end position="10"/>
    </location>
</feature>
<dbReference type="GO" id="GO:0005634">
    <property type="term" value="C:nucleus"/>
    <property type="evidence" value="ECO:0007669"/>
    <property type="project" value="UniProtKB-SubCell"/>
</dbReference>
<name>A0A5B7CB14_DAVIN</name>
<evidence type="ECO:0000313" key="9">
    <source>
        <dbReference type="EMBL" id="MPA78157.1"/>
    </source>
</evidence>
<evidence type="ECO:0000256" key="7">
    <source>
        <dbReference type="SAM" id="MobiDB-lite"/>
    </source>
</evidence>
<feature type="region of interest" description="Disordered" evidence="7">
    <location>
        <begin position="104"/>
        <end position="199"/>
    </location>
</feature>
<dbReference type="InterPro" id="IPR036390">
    <property type="entry name" value="WH_DNA-bd_sf"/>
</dbReference>
<keyword evidence="5 6" id="KW-0539">Nucleus</keyword>
<dbReference type="PANTHER" id="PTHR11467:SF130">
    <property type="entry name" value="HISTONE H1-LIKE ISOFORM X1"/>
    <property type="match status" value="1"/>
</dbReference>
<dbReference type="InterPro" id="IPR036388">
    <property type="entry name" value="WH-like_DNA-bd_sf"/>
</dbReference>
<comment type="subcellular location">
    <subcellularLocation>
        <location evidence="2">Chromosome</location>
    </subcellularLocation>
    <subcellularLocation>
        <location evidence="1 6">Nucleus</location>
    </subcellularLocation>
</comment>
<dbReference type="SUPFAM" id="SSF46785">
    <property type="entry name" value="Winged helix' DNA-binding domain"/>
    <property type="match status" value="1"/>
</dbReference>
<protein>
    <submittedName>
        <fullName evidence="9">Putative histone H1</fullName>
    </submittedName>
</protein>
<evidence type="ECO:0000256" key="2">
    <source>
        <dbReference type="ARBA" id="ARBA00004286"/>
    </source>
</evidence>
<dbReference type="GO" id="GO:0045910">
    <property type="term" value="P:negative regulation of DNA recombination"/>
    <property type="evidence" value="ECO:0007669"/>
    <property type="project" value="TreeGrafter"/>
</dbReference>
<dbReference type="GO" id="GO:0030527">
    <property type="term" value="F:structural constituent of chromatin"/>
    <property type="evidence" value="ECO:0007669"/>
    <property type="project" value="InterPro"/>
</dbReference>
<dbReference type="CDD" id="cd00073">
    <property type="entry name" value="H15"/>
    <property type="match status" value="1"/>
</dbReference>
<dbReference type="GO" id="GO:0030261">
    <property type="term" value="P:chromosome condensation"/>
    <property type="evidence" value="ECO:0007669"/>
    <property type="project" value="TreeGrafter"/>
</dbReference>
<dbReference type="PROSITE" id="PS51504">
    <property type="entry name" value="H15"/>
    <property type="match status" value="1"/>
</dbReference>
<feature type="region of interest" description="Disordered" evidence="7">
    <location>
        <begin position="1"/>
        <end position="23"/>
    </location>
</feature>
<dbReference type="InterPro" id="IPR005819">
    <property type="entry name" value="H1/H5"/>
</dbReference>
<keyword evidence="3 6" id="KW-0158">Chromosome</keyword>
<dbReference type="InterPro" id="IPR005818">
    <property type="entry name" value="Histone_H1/H5_H15"/>
</dbReference>
<dbReference type="Gene3D" id="1.10.10.10">
    <property type="entry name" value="Winged helix-like DNA-binding domain superfamily/Winged helix DNA-binding domain"/>
    <property type="match status" value="1"/>
</dbReference>
<evidence type="ECO:0000256" key="4">
    <source>
        <dbReference type="ARBA" id="ARBA00023125"/>
    </source>
</evidence>
<dbReference type="GO" id="GO:0000786">
    <property type="term" value="C:nucleosome"/>
    <property type="evidence" value="ECO:0007669"/>
    <property type="project" value="InterPro"/>
</dbReference>
<dbReference type="PRINTS" id="PR00624">
    <property type="entry name" value="HISTONEH5"/>
</dbReference>
<dbReference type="GO" id="GO:0006334">
    <property type="term" value="P:nucleosome assembly"/>
    <property type="evidence" value="ECO:0007669"/>
    <property type="project" value="InterPro"/>
</dbReference>
<dbReference type="Pfam" id="PF00538">
    <property type="entry name" value="Linker_histone"/>
    <property type="match status" value="1"/>
</dbReference>
<evidence type="ECO:0000256" key="5">
    <source>
        <dbReference type="ARBA" id="ARBA00023242"/>
    </source>
</evidence>
<evidence type="ECO:0000259" key="8">
    <source>
        <dbReference type="PROSITE" id="PS51504"/>
    </source>
</evidence>
<reference evidence="9" key="1">
    <citation type="submission" date="2019-08" db="EMBL/GenBank/DDBJ databases">
        <title>Reference gene set and small RNA set construction with multiple tissues from Davidia involucrata Baill.</title>
        <authorList>
            <person name="Yang H."/>
            <person name="Zhou C."/>
            <person name="Li G."/>
            <person name="Wang J."/>
            <person name="Gao P."/>
            <person name="Wang M."/>
            <person name="Wang R."/>
            <person name="Zhao Y."/>
        </authorList>
    </citation>
    <scope>NUCLEOTIDE SEQUENCE</scope>
    <source>
        <tissue evidence="9">Mixed with DoveR01_LX</tissue>
    </source>
</reference>
<comment type="similarity">
    <text evidence="6">Belongs to the histone H1/H5 family.</text>
</comment>
<evidence type="ECO:0000256" key="6">
    <source>
        <dbReference type="RuleBase" id="RU003894"/>
    </source>
</evidence>
<keyword evidence="4 6" id="KW-0238">DNA-binding</keyword>
<organism evidence="9">
    <name type="scientific">Davidia involucrata</name>
    <name type="common">Dove tree</name>
    <dbReference type="NCBI Taxonomy" id="16924"/>
    <lineage>
        <taxon>Eukaryota</taxon>
        <taxon>Viridiplantae</taxon>
        <taxon>Streptophyta</taxon>
        <taxon>Embryophyta</taxon>
        <taxon>Tracheophyta</taxon>
        <taxon>Spermatophyta</taxon>
        <taxon>Magnoliopsida</taxon>
        <taxon>eudicotyledons</taxon>
        <taxon>Gunneridae</taxon>
        <taxon>Pentapetalae</taxon>
        <taxon>asterids</taxon>
        <taxon>Cornales</taxon>
        <taxon>Nyssaceae</taxon>
        <taxon>Davidia</taxon>
    </lineage>
</organism>
<accession>A0A5B7CB14</accession>
<sequence>MAVPKKKKTTNAKPSDAPSTLHPPYFQMISEAITSLKDRTGSSQPAIAKFIEDKYRALLPPNFKKMLSIQLRKFVKSEKLFKVKNSYKISEDEKVKFVAVSIKQSQKKKVNPTSNVPKKKGEKTKSLSQLKTPEALKKNSAVAKKVVKKDMKKSVVTGTGGKKMKRLSQVKTPDRLKKKKVSTPVKRKSSRPASKKPKK</sequence>
<feature type="domain" description="H15" evidence="8">
    <location>
        <begin position="21"/>
        <end position="91"/>
    </location>
</feature>
<dbReference type="GO" id="GO:0031492">
    <property type="term" value="F:nucleosomal DNA binding"/>
    <property type="evidence" value="ECO:0007669"/>
    <property type="project" value="TreeGrafter"/>
</dbReference>
<dbReference type="SMART" id="SM00526">
    <property type="entry name" value="H15"/>
    <property type="match status" value="1"/>
</dbReference>
<evidence type="ECO:0000256" key="1">
    <source>
        <dbReference type="ARBA" id="ARBA00004123"/>
    </source>
</evidence>
<feature type="compositionally biased region" description="Basic residues" evidence="7">
    <location>
        <begin position="176"/>
        <end position="199"/>
    </location>
</feature>
<proteinExistence type="inferred from homology"/>